<evidence type="ECO:0000256" key="3">
    <source>
        <dbReference type="SAM" id="MobiDB-lite"/>
    </source>
</evidence>
<dbReference type="SUPFAM" id="SSF52172">
    <property type="entry name" value="CheY-like"/>
    <property type="match status" value="1"/>
</dbReference>
<dbReference type="EMBL" id="QZEZ01000007">
    <property type="protein sequence ID" value="RJK94264.1"/>
    <property type="molecule type" value="Genomic_DNA"/>
</dbReference>
<evidence type="ECO:0000313" key="5">
    <source>
        <dbReference type="EMBL" id="RJK94264.1"/>
    </source>
</evidence>
<evidence type="ECO:0000313" key="6">
    <source>
        <dbReference type="Proteomes" id="UP000265614"/>
    </source>
</evidence>
<dbReference type="Pfam" id="PF00072">
    <property type="entry name" value="Response_reg"/>
    <property type="match status" value="1"/>
</dbReference>
<organism evidence="5 6">
    <name type="scientific">Vallicoccus soli</name>
    <dbReference type="NCBI Taxonomy" id="2339232"/>
    <lineage>
        <taxon>Bacteria</taxon>
        <taxon>Bacillati</taxon>
        <taxon>Actinomycetota</taxon>
        <taxon>Actinomycetes</taxon>
        <taxon>Motilibacterales</taxon>
        <taxon>Vallicoccaceae</taxon>
        <taxon>Vallicoccus</taxon>
    </lineage>
</organism>
<dbReference type="PROSITE" id="PS50110">
    <property type="entry name" value="RESPONSE_REGULATORY"/>
    <property type="match status" value="1"/>
</dbReference>
<dbReference type="CDD" id="cd00156">
    <property type="entry name" value="REC"/>
    <property type="match status" value="1"/>
</dbReference>
<dbReference type="InterPro" id="IPR050595">
    <property type="entry name" value="Bact_response_regulator"/>
</dbReference>
<dbReference type="GO" id="GO:0000160">
    <property type="term" value="P:phosphorelay signal transduction system"/>
    <property type="evidence" value="ECO:0007669"/>
    <property type="project" value="InterPro"/>
</dbReference>
<evidence type="ECO:0000256" key="2">
    <source>
        <dbReference type="PROSITE-ProRule" id="PRU00169"/>
    </source>
</evidence>
<dbReference type="Gene3D" id="3.40.50.2300">
    <property type="match status" value="1"/>
</dbReference>
<comment type="caution">
    <text evidence="2">Lacks conserved residue(s) required for the propagation of feature annotation.</text>
</comment>
<dbReference type="Proteomes" id="UP000265614">
    <property type="component" value="Unassembled WGS sequence"/>
</dbReference>
<feature type="region of interest" description="Disordered" evidence="3">
    <location>
        <begin position="1"/>
        <end position="44"/>
    </location>
</feature>
<evidence type="ECO:0000259" key="4">
    <source>
        <dbReference type="PROSITE" id="PS50110"/>
    </source>
</evidence>
<proteinExistence type="predicted"/>
<comment type="caution">
    <text evidence="5">The sequence shown here is derived from an EMBL/GenBank/DDBJ whole genome shotgun (WGS) entry which is preliminary data.</text>
</comment>
<dbReference type="PANTHER" id="PTHR44591">
    <property type="entry name" value="STRESS RESPONSE REGULATOR PROTEIN 1"/>
    <property type="match status" value="1"/>
</dbReference>
<protein>
    <submittedName>
        <fullName evidence="5">Response regulator</fullName>
    </submittedName>
</protein>
<dbReference type="SMART" id="SM00448">
    <property type="entry name" value="REC"/>
    <property type="match status" value="1"/>
</dbReference>
<evidence type="ECO:0000256" key="1">
    <source>
        <dbReference type="ARBA" id="ARBA00022553"/>
    </source>
</evidence>
<reference evidence="5 6" key="1">
    <citation type="submission" date="2018-09" db="EMBL/GenBank/DDBJ databases">
        <title>YIM 75000 draft genome.</title>
        <authorList>
            <person name="Tang S."/>
            <person name="Feng Y."/>
        </authorList>
    </citation>
    <scope>NUCLEOTIDE SEQUENCE [LARGE SCALE GENOMIC DNA]</scope>
    <source>
        <strain evidence="5 6">YIM 75000</strain>
    </source>
</reference>
<keyword evidence="6" id="KW-1185">Reference proteome</keyword>
<dbReference type="InterPro" id="IPR001789">
    <property type="entry name" value="Sig_transdc_resp-reg_receiver"/>
</dbReference>
<dbReference type="AlphaFoldDB" id="A0A3A3YVK9"/>
<dbReference type="InterPro" id="IPR011006">
    <property type="entry name" value="CheY-like_superfamily"/>
</dbReference>
<sequence>MHAQGQRRSPRTTVPRSGAGTTRPAYVRRLEPTRTGADASSVDQHLPRTAGTRARVLLAAPAGDGRAALERALVRSWLAVDAVEHGAAALDALRGGAYDAAVLAADLPGLSGTAVCRWVREHGADRDLPVLVLVGDDPGSGADEAAAAGASGTLPLDARPRLVAHRVVALLRHAHVPLPRQRGIARALPFLRGA</sequence>
<feature type="domain" description="Response regulatory" evidence="4">
    <location>
        <begin position="55"/>
        <end position="171"/>
    </location>
</feature>
<name>A0A3A3YVK9_9ACTN</name>
<keyword evidence="1" id="KW-0597">Phosphoprotein</keyword>
<gene>
    <name evidence="5" type="ORF">D5H78_14860</name>
</gene>
<dbReference type="PANTHER" id="PTHR44591:SF3">
    <property type="entry name" value="RESPONSE REGULATORY DOMAIN-CONTAINING PROTEIN"/>
    <property type="match status" value="1"/>
</dbReference>
<accession>A0A3A3YVK9</accession>